<sequence>MTISTVSVRSKRQGASLDIRRSVTRLRGVSLVAMLALLPQQAWAATGLDGAAMRWPYALPFAGLLLSIALGPLLFPKIWHHHYGKIAAAWSLAALVSLVIFAGGMATLAALVHAMLAEYLGFIVLLFSLYVVAGGILITGDIKATPAINAGILALGTLGASIVGTTGAAMILIRPLIRANRPRRHNTHVVIFFIILVANVGGALSPLGDPPLFVGFLHGVDFFWTTRALWLQTAIVAGLLLAIFVAVDVWHFRSEPVGDTGPAQPVRIRGLVNLVLIAAIVASLLASAMWKPGVAFDILGTKLDLEDVVRNLALLAIAALSVWLTPDEHRQANGFTWEPIREVAKLFAGIFVAIIPVIAMLNAGHHGAFAWLLSAVTGPDGAPREVAYFWFTGLMSAFLDNAPTYLLFFELAGGDPQVLMHELSGTLASISMGAVYMGALTYIGNAPNFMVSSIASESGIEMPSFFGYLLRASAVLIPLFLLLTLLPVAPILHWH</sequence>
<evidence type="ECO:0000256" key="1">
    <source>
        <dbReference type="SAM" id="Phobius"/>
    </source>
</evidence>
<feature type="transmembrane region" description="Helical" evidence="1">
    <location>
        <begin position="465"/>
        <end position="492"/>
    </location>
</feature>
<dbReference type="OrthoDB" id="9765532at2"/>
<evidence type="ECO:0000313" key="3">
    <source>
        <dbReference type="Proteomes" id="UP000298225"/>
    </source>
</evidence>
<organism evidence="2 3">
    <name type="scientific">Bradyrhizobium frederickii</name>
    <dbReference type="NCBI Taxonomy" id="2560054"/>
    <lineage>
        <taxon>Bacteria</taxon>
        <taxon>Pseudomonadati</taxon>
        <taxon>Pseudomonadota</taxon>
        <taxon>Alphaproteobacteria</taxon>
        <taxon>Hyphomicrobiales</taxon>
        <taxon>Nitrobacteraceae</taxon>
        <taxon>Bradyrhizobium</taxon>
    </lineage>
</organism>
<dbReference type="InterPro" id="IPR031566">
    <property type="entry name" value="CitMHS_2"/>
</dbReference>
<name>A0A4Y9KZZ1_9BRAD</name>
<proteinExistence type="predicted"/>
<feature type="transmembrane region" description="Helical" evidence="1">
    <location>
        <begin position="228"/>
        <end position="250"/>
    </location>
</feature>
<feature type="transmembrane region" description="Helical" evidence="1">
    <location>
        <begin position="150"/>
        <end position="177"/>
    </location>
</feature>
<feature type="transmembrane region" description="Helical" evidence="1">
    <location>
        <begin position="308"/>
        <end position="325"/>
    </location>
</feature>
<feature type="transmembrane region" description="Helical" evidence="1">
    <location>
        <begin position="271"/>
        <end position="288"/>
    </location>
</feature>
<keyword evidence="1" id="KW-0812">Transmembrane</keyword>
<feature type="transmembrane region" description="Helical" evidence="1">
    <location>
        <begin position="423"/>
        <end position="445"/>
    </location>
</feature>
<feature type="transmembrane region" description="Helical" evidence="1">
    <location>
        <begin position="388"/>
        <end position="411"/>
    </location>
</feature>
<keyword evidence="3" id="KW-1185">Reference proteome</keyword>
<accession>A0A4Y9KZZ1</accession>
<feature type="transmembrane region" description="Helical" evidence="1">
    <location>
        <begin position="87"/>
        <end position="112"/>
    </location>
</feature>
<comment type="caution">
    <text evidence="2">The sequence shown here is derived from an EMBL/GenBank/DDBJ whole genome shotgun (WGS) entry which is preliminary data.</text>
</comment>
<protein>
    <submittedName>
        <fullName evidence="2">Sodium:proton antiporter</fullName>
    </submittedName>
</protein>
<dbReference type="AlphaFoldDB" id="A0A4Y9KZZ1"/>
<dbReference type="Pfam" id="PF16980">
    <property type="entry name" value="CitMHS_2"/>
    <property type="match status" value="1"/>
</dbReference>
<feature type="transmembrane region" description="Helical" evidence="1">
    <location>
        <begin position="57"/>
        <end position="75"/>
    </location>
</feature>
<gene>
    <name evidence="2" type="ORF">E4K66_26680</name>
</gene>
<evidence type="ECO:0000313" key="2">
    <source>
        <dbReference type="EMBL" id="TFV35494.1"/>
    </source>
</evidence>
<feature type="transmembrane region" description="Helical" evidence="1">
    <location>
        <begin position="119"/>
        <end position="138"/>
    </location>
</feature>
<dbReference type="Proteomes" id="UP000298225">
    <property type="component" value="Unassembled WGS sequence"/>
</dbReference>
<dbReference type="EMBL" id="SPQU01000014">
    <property type="protein sequence ID" value="TFV35494.1"/>
    <property type="molecule type" value="Genomic_DNA"/>
</dbReference>
<feature type="transmembrane region" description="Helical" evidence="1">
    <location>
        <begin position="189"/>
        <end position="208"/>
    </location>
</feature>
<feature type="transmembrane region" description="Helical" evidence="1">
    <location>
        <begin position="346"/>
        <end position="368"/>
    </location>
</feature>
<keyword evidence="1" id="KW-0472">Membrane</keyword>
<reference evidence="2 3" key="1">
    <citation type="submission" date="2019-03" db="EMBL/GenBank/DDBJ databases">
        <title>Bradyrhizobium strains diversity isolated from Chamaecrista fasciculata.</title>
        <authorList>
            <person name="Urquiaga M.C.O."/>
            <person name="Hungria M."/>
            <person name="Delamuta J.R.M."/>
        </authorList>
    </citation>
    <scope>NUCLEOTIDE SEQUENCE [LARGE SCALE GENOMIC DNA]</scope>
    <source>
        <strain evidence="2 3">CNPSo 3424</strain>
    </source>
</reference>
<keyword evidence="1" id="KW-1133">Transmembrane helix</keyword>